<evidence type="ECO:0000313" key="2">
    <source>
        <dbReference type="EMBL" id="OUY09207.1"/>
    </source>
</evidence>
<reference evidence="2 3" key="1">
    <citation type="submission" date="2017-05" db="EMBL/GenBank/DDBJ databases">
        <title>Acinetobacter populi ANC 5415 (= PBJ7), whole genome shotgun sequencing project.</title>
        <authorList>
            <person name="Nemec A."/>
            <person name="Radolfova-Krizova L."/>
        </authorList>
    </citation>
    <scope>NUCLEOTIDE SEQUENCE [LARGE SCALE GENOMIC DNA]</scope>
    <source>
        <strain evidence="2 3">PBJ7</strain>
    </source>
</reference>
<feature type="domain" description="Endoribonuclease L-PSP/chorismate mutase-like" evidence="1">
    <location>
        <begin position="37"/>
        <end position="147"/>
    </location>
</feature>
<dbReference type="InterPro" id="IPR013813">
    <property type="entry name" value="Endoribo_LPSP/chorism_mut-like"/>
</dbReference>
<evidence type="ECO:0000259" key="1">
    <source>
        <dbReference type="Pfam" id="PF14588"/>
    </source>
</evidence>
<dbReference type="CDD" id="cd02199">
    <property type="entry name" value="YjgF_YER057c_UK114_like_1"/>
    <property type="match status" value="1"/>
</dbReference>
<dbReference type="PANTHER" id="PTHR43760:SF1">
    <property type="entry name" value="ENDORIBONUCLEASE L-PSP_CHORISMATE MUTASE-LIKE DOMAIN-CONTAINING PROTEIN"/>
    <property type="match status" value="1"/>
</dbReference>
<dbReference type="AlphaFoldDB" id="A0A1Z9Z450"/>
<evidence type="ECO:0000313" key="3">
    <source>
        <dbReference type="Proteomes" id="UP000196536"/>
    </source>
</evidence>
<dbReference type="SUPFAM" id="SSF55298">
    <property type="entry name" value="YjgF-like"/>
    <property type="match status" value="1"/>
</dbReference>
<dbReference type="Pfam" id="PF14588">
    <property type="entry name" value="YjgF_endoribonc"/>
    <property type="match status" value="1"/>
</dbReference>
<name>A0A1Z9Z450_9GAMM</name>
<dbReference type="PANTHER" id="PTHR43760">
    <property type="entry name" value="ENDORIBONUCLEASE-RELATED"/>
    <property type="match status" value="1"/>
</dbReference>
<comment type="caution">
    <text evidence="2">The sequence shown here is derived from an EMBL/GenBank/DDBJ whole genome shotgun (WGS) entry which is preliminary data.</text>
</comment>
<sequence length="162" mass="17767">MNFDLHFNEIAKNLGFDISEEIKIGGKYTSLIEHNGLAYISGQIPRIGDTVQIIGRVGDEVDLSQAQLAAQISTIRALAILKQHYGSLNIVEKILQMNVFVHCASTFTQHSEVSDGASEVLYKIFGLELGKHTRTSVGANQLPKNASVEINFIIALNSIKNE</sequence>
<dbReference type="OrthoDB" id="8587942at2"/>
<dbReference type="EMBL" id="NEXX01000001">
    <property type="protein sequence ID" value="OUY09207.1"/>
    <property type="molecule type" value="Genomic_DNA"/>
</dbReference>
<organism evidence="2 3">
    <name type="scientific">Acinetobacter populi</name>
    <dbReference type="NCBI Taxonomy" id="1582270"/>
    <lineage>
        <taxon>Bacteria</taxon>
        <taxon>Pseudomonadati</taxon>
        <taxon>Pseudomonadota</taxon>
        <taxon>Gammaproteobacteria</taxon>
        <taxon>Moraxellales</taxon>
        <taxon>Moraxellaceae</taxon>
        <taxon>Acinetobacter</taxon>
    </lineage>
</organism>
<proteinExistence type="predicted"/>
<gene>
    <name evidence="2" type="ORF">CAP51_02180</name>
</gene>
<dbReference type="InterPro" id="IPR035959">
    <property type="entry name" value="RutC-like_sf"/>
</dbReference>
<keyword evidence="3" id="KW-1185">Reference proteome</keyword>
<dbReference type="RefSeq" id="WP_087619862.1">
    <property type="nucleotide sequence ID" value="NZ_NEXX01000001.1"/>
</dbReference>
<dbReference type="Gene3D" id="3.30.1330.40">
    <property type="entry name" value="RutC-like"/>
    <property type="match status" value="1"/>
</dbReference>
<protein>
    <recommendedName>
        <fullName evidence="1">Endoribonuclease L-PSP/chorismate mutase-like domain-containing protein</fullName>
    </recommendedName>
</protein>
<dbReference type="Proteomes" id="UP000196536">
    <property type="component" value="Unassembled WGS sequence"/>
</dbReference>
<accession>A0A1Z9Z450</accession>